<dbReference type="NCBIfam" id="NF047843">
    <property type="entry name" value="MST_Rv0443"/>
    <property type="match status" value="1"/>
</dbReference>
<protein>
    <submittedName>
        <fullName evidence="2">Chorismate synthase</fullName>
    </submittedName>
</protein>
<accession>W9GGQ1</accession>
<evidence type="ECO:0000313" key="2">
    <source>
        <dbReference type="EMBL" id="EWT05255.1"/>
    </source>
</evidence>
<dbReference type="SUPFAM" id="SSF109854">
    <property type="entry name" value="DinB/YfiT-like putative metalloenzymes"/>
    <property type="match status" value="1"/>
</dbReference>
<sequence>MTDKDAVGVALLRDGFGRIREGVVAVVEGLSPEELSWRVDRGANPLGWLVWHLSRQQDAQVAHLGKLKSPWTTEWSDRLGLPYPRDAHGYGMSSQEVGQFKVSDGQLLVGYHEATYELTMRWLDSVDDDDWDRVIDRNWDPPVTVGMRAISILEDSAKHLGQAEYVRGILIRRRSTQ</sequence>
<evidence type="ECO:0000313" key="3">
    <source>
        <dbReference type="Proteomes" id="UP000019494"/>
    </source>
</evidence>
<dbReference type="RefSeq" id="WP_034718066.1">
    <property type="nucleotide sequence ID" value="NZ_AWQS01000130.1"/>
</dbReference>
<dbReference type="Pfam" id="PF12867">
    <property type="entry name" value="DinB_2"/>
    <property type="match status" value="1"/>
</dbReference>
<dbReference type="Gene3D" id="1.20.120.450">
    <property type="entry name" value="dinb family like domain"/>
    <property type="match status" value="1"/>
</dbReference>
<dbReference type="PATRIC" id="fig|584657.3.peg.2857"/>
<comment type="caution">
    <text evidence="2">The sequence shown here is derived from an EMBL/GenBank/DDBJ whole genome shotgun (WGS) entry which is preliminary data.</text>
</comment>
<dbReference type="InterPro" id="IPR024775">
    <property type="entry name" value="DinB-like"/>
</dbReference>
<name>W9GGQ1_9MICO</name>
<dbReference type="AlphaFoldDB" id="W9GGQ1"/>
<dbReference type="Proteomes" id="UP000019494">
    <property type="component" value="Unassembled WGS sequence"/>
</dbReference>
<reference evidence="3" key="1">
    <citation type="submission" date="2013-08" db="EMBL/GenBank/DDBJ databases">
        <title>Intrasporangium oryzae NRRL B-24470.</title>
        <authorList>
            <person name="Liu H."/>
            <person name="Wang G."/>
        </authorList>
    </citation>
    <scope>NUCLEOTIDE SEQUENCE [LARGE SCALE GENOMIC DNA]</scope>
    <source>
        <strain evidence="3">Q5-1</strain>
    </source>
</reference>
<dbReference type="OrthoDB" id="2363925at2"/>
<keyword evidence="3" id="KW-1185">Reference proteome</keyword>
<organism evidence="2 3">
    <name type="scientific">Intrasporangium chromatireducens Q5-1</name>
    <dbReference type="NCBI Taxonomy" id="584657"/>
    <lineage>
        <taxon>Bacteria</taxon>
        <taxon>Bacillati</taxon>
        <taxon>Actinomycetota</taxon>
        <taxon>Actinomycetes</taxon>
        <taxon>Micrococcales</taxon>
        <taxon>Intrasporangiaceae</taxon>
        <taxon>Intrasporangium</taxon>
    </lineage>
</organism>
<feature type="domain" description="DinB-like" evidence="1">
    <location>
        <begin position="18"/>
        <end position="163"/>
    </location>
</feature>
<dbReference type="EMBL" id="AWQS01000130">
    <property type="protein sequence ID" value="EWT05255.1"/>
    <property type="molecule type" value="Genomic_DNA"/>
</dbReference>
<gene>
    <name evidence="2" type="ORF">N864_05890</name>
</gene>
<evidence type="ECO:0000259" key="1">
    <source>
        <dbReference type="Pfam" id="PF12867"/>
    </source>
</evidence>
<proteinExistence type="predicted"/>
<dbReference type="InterPro" id="IPR034660">
    <property type="entry name" value="DinB/YfiT-like"/>
</dbReference>